<dbReference type="Pfam" id="PF11268">
    <property type="entry name" value="DUF3071"/>
    <property type="match status" value="1"/>
</dbReference>
<feature type="domain" description="DUF3071" evidence="2">
    <location>
        <begin position="13"/>
        <end position="175"/>
    </location>
</feature>
<dbReference type="EMBL" id="CAFAHD010000062">
    <property type="protein sequence ID" value="CAB4837610.1"/>
    <property type="molecule type" value="Genomic_DNA"/>
</dbReference>
<dbReference type="InterPro" id="IPR047682">
    <property type="entry name" value="SepH-like"/>
</dbReference>
<name>A0A6J7AXY1_9ZZZZ</name>
<reference evidence="3" key="1">
    <citation type="submission" date="2020-05" db="EMBL/GenBank/DDBJ databases">
        <authorList>
            <person name="Chiriac C."/>
            <person name="Salcher M."/>
            <person name="Ghai R."/>
            <person name="Kavagutti S V."/>
        </authorList>
    </citation>
    <scope>NUCLEOTIDE SEQUENCE</scope>
</reference>
<proteinExistence type="predicted"/>
<feature type="compositionally biased region" description="Pro residues" evidence="1">
    <location>
        <begin position="216"/>
        <end position="225"/>
    </location>
</feature>
<dbReference type="NCBIfam" id="NF040712">
    <property type="entry name" value="SepH"/>
    <property type="match status" value="1"/>
</dbReference>
<evidence type="ECO:0000313" key="3">
    <source>
        <dbReference type="EMBL" id="CAB4837610.1"/>
    </source>
</evidence>
<protein>
    <submittedName>
        <fullName evidence="3">Unannotated protein</fullName>
    </submittedName>
</protein>
<sequence length="293" mass="32310">MPVSDELTGKPAELQLVGRATDGSAIELKDGSGAKFSLPITDALKSTIVQPRLVSVAPIDERPTFGVKEIQARLRGGESLGSISRTTDWSLEKIEKFAGPILQERAYVIDTALKSNLRREASSPILSEATFVQLSNHGVDMEKVEWNTHRNADGTWNIVVHYPNIDGTAEANWTFELGNRILTAQDDSARWIAGDARETRNRTQSHGFINSAEPTPFAPTTPPPPAPRLVAVREEITITEIIEEVSQDEEYFAEELDIEVVDESDSVQDGVVKRPKLPSWDDIMFGGSKTEDE</sequence>
<organism evidence="3">
    <name type="scientific">freshwater metagenome</name>
    <dbReference type="NCBI Taxonomy" id="449393"/>
    <lineage>
        <taxon>unclassified sequences</taxon>
        <taxon>metagenomes</taxon>
        <taxon>ecological metagenomes</taxon>
    </lineage>
</organism>
<evidence type="ECO:0000259" key="2">
    <source>
        <dbReference type="Pfam" id="PF11268"/>
    </source>
</evidence>
<feature type="region of interest" description="Disordered" evidence="1">
    <location>
        <begin position="199"/>
        <end position="225"/>
    </location>
</feature>
<accession>A0A6J7AXY1</accession>
<gene>
    <name evidence="3" type="ORF">UFOPK3227_00632</name>
</gene>
<dbReference type="InterPro" id="IPR021421">
    <property type="entry name" value="DUF3071"/>
</dbReference>
<dbReference type="AlphaFoldDB" id="A0A6J7AXY1"/>
<evidence type="ECO:0000256" key="1">
    <source>
        <dbReference type="SAM" id="MobiDB-lite"/>
    </source>
</evidence>